<dbReference type="NCBIfam" id="TIGR01547">
    <property type="entry name" value="phage_term_2"/>
    <property type="match status" value="1"/>
</dbReference>
<dbReference type="PANTHER" id="PTHR39184:SF1">
    <property type="entry name" value="PBSX PHAGE TERMINASE LARGE SUBUNIT"/>
    <property type="match status" value="1"/>
</dbReference>
<protein>
    <submittedName>
        <fullName evidence="2">Large terminase</fullName>
    </submittedName>
</protein>
<organism evidence="2">
    <name type="scientific">Siphoviridae sp. ct0hG5</name>
    <dbReference type="NCBI Taxonomy" id="2826269"/>
    <lineage>
        <taxon>Viruses</taxon>
        <taxon>Duplodnaviria</taxon>
        <taxon>Heunggongvirae</taxon>
        <taxon>Uroviricota</taxon>
        <taxon>Caudoviricetes</taxon>
    </lineage>
</organism>
<accession>A0A8S5QJS2</accession>
<sequence length="451" mass="51895">MTRTTRISDLIIPKFWPAFNDREHTHKILTSGRAGTKSSEAAIEVVYKIVSEEDCSAVVIRKRHNKLRKTVYKEIKRAIKRLGLPESLFKITVSPMEITYKPNGNTIYFTGSDSIDDTKGIIDESKPIKIVLLDEVSEFFTDGEGEDELQNIEATFIRGNAEGFQMLYLYNPPKNPNAPVVVWCRKMEKRPDCIHVHVDYRDVPPEWLGAKLIEAAEILHEVDERQWRWLWLGLSIGVDELIYYMFGDAAIQRPSRDHYRIIGIGVDYGQQNATTYQAAGLNEYEHKLDGLAEYYHSGRETGTQKSPSEYAGDFVKFLNLLHETYSCSYFYTFIDPSARGLMEEIKRATRGIGYNVLIRDAENDVALGISRVQKLLTFKMMTVSPDQENAVREFGLYEYDKKSIERGREEPVKQDDHGMDAIRYLVMGMWSKIKNYLPVRDKEEEPEGAIK</sequence>
<feature type="domain" description="Phage terminase large subunit N-terminal" evidence="1">
    <location>
        <begin position="24"/>
        <end position="233"/>
    </location>
</feature>
<name>A0A8S5QJS2_9CAUD</name>
<evidence type="ECO:0000259" key="1">
    <source>
        <dbReference type="Pfam" id="PF04466"/>
    </source>
</evidence>
<dbReference type="PANTHER" id="PTHR39184">
    <property type="match status" value="1"/>
</dbReference>
<dbReference type="Gene3D" id="3.40.50.300">
    <property type="entry name" value="P-loop containing nucleotide triphosphate hydrolases"/>
    <property type="match status" value="1"/>
</dbReference>
<dbReference type="EMBL" id="BK015677">
    <property type="protein sequence ID" value="DAE19534.1"/>
    <property type="molecule type" value="Genomic_DNA"/>
</dbReference>
<dbReference type="InterPro" id="IPR052380">
    <property type="entry name" value="Viral_DNA_packaging_terminase"/>
</dbReference>
<dbReference type="Pfam" id="PF04466">
    <property type="entry name" value="Terminase_3"/>
    <property type="match status" value="1"/>
</dbReference>
<dbReference type="InterPro" id="IPR027417">
    <property type="entry name" value="P-loop_NTPase"/>
</dbReference>
<reference evidence="2" key="1">
    <citation type="journal article" date="2021" name="Proc. Natl. Acad. Sci. U.S.A.">
        <title>A Catalog of Tens of Thousands of Viruses from Human Metagenomes Reveals Hidden Associations with Chronic Diseases.</title>
        <authorList>
            <person name="Tisza M.J."/>
            <person name="Buck C.B."/>
        </authorList>
    </citation>
    <scope>NUCLEOTIDE SEQUENCE</scope>
    <source>
        <strain evidence="2">Ct0hG5</strain>
    </source>
</reference>
<dbReference type="InterPro" id="IPR035412">
    <property type="entry name" value="Terminase_L_N"/>
</dbReference>
<dbReference type="Gene3D" id="3.30.420.280">
    <property type="match status" value="1"/>
</dbReference>
<proteinExistence type="predicted"/>
<evidence type="ECO:0000313" key="2">
    <source>
        <dbReference type="EMBL" id="DAE19534.1"/>
    </source>
</evidence>
<dbReference type="InterPro" id="IPR006437">
    <property type="entry name" value="Phage_terminase_lsu"/>
</dbReference>